<dbReference type="EMBL" id="JAVRRJ010000001">
    <property type="protein sequence ID" value="KAK5091203.1"/>
    <property type="molecule type" value="Genomic_DNA"/>
</dbReference>
<feature type="region of interest" description="Disordered" evidence="1">
    <location>
        <begin position="1"/>
        <end position="23"/>
    </location>
</feature>
<protein>
    <submittedName>
        <fullName evidence="2">Uncharacterized protein</fullName>
    </submittedName>
</protein>
<evidence type="ECO:0000256" key="1">
    <source>
        <dbReference type="SAM" id="MobiDB-lite"/>
    </source>
</evidence>
<evidence type="ECO:0000313" key="2">
    <source>
        <dbReference type="EMBL" id="KAK5091203.1"/>
    </source>
</evidence>
<organism evidence="2 3">
    <name type="scientific">Lithohypha guttulata</name>
    <dbReference type="NCBI Taxonomy" id="1690604"/>
    <lineage>
        <taxon>Eukaryota</taxon>
        <taxon>Fungi</taxon>
        <taxon>Dikarya</taxon>
        <taxon>Ascomycota</taxon>
        <taxon>Pezizomycotina</taxon>
        <taxon>Eurotiomycetes</taxon>
        <taxon>Chaetothyriomycetidae</taxon>
        <taxon>Chaetothyriales</taxon>
        <taxon>Trichomeriaceae</taxon>
        <taxon>Lithohypha</taxon>
    </lineage>
</organism>
<gene>
    <name evidence="2" type="ORF">LTR05_001383</name>
</gene>
<reference evidence="2 3" key="1">
    <citation type="submission" date="2023-08" db="EMBL/GenBank/DDBJ databases">
        <title>Black Yeasts Isolated from many extreme environments.</title>
        <authorList>
            <person name="Coleine C."/>
            <person name="Stajich J.E."/>
            <person name="Selbmann L."/>
        </authorList>
    </citation>
    <scope>NUCLEOTIDE SEQUENCE [LARGE SCALE GENOMIC DNA]</scope>
    <source>
        <strain evidence="2 3">CCFEE 5910</strain>
    </source>
</reference>
<feature type="region of interest" description="Disordered" evidence="1">
    <location>
        <begin position="146"/>
        <end position="165"/>
    </location>
</feature>
<dbReference type="Proteomes" id="UP001309876">
    <property type="component" value="Unassembled WGS sequence"/>
</dbReference>
<evidence type="ECO:0000313" key="3">
    <source>
        <dbReference type="Proteomes" id="UP001309876"/>
    </source>
</evidence>
<keyword evidence="3" id="KW-1185">Reference proteome</keyword>
<comment type="caution">
    <text evidence="2">The sequence shown here is derived from an EMBL/GenBank/DDBJ whole genome shotgun (WGS) entry which is preliminary data.</text>
</comment>
<proteinExistence type="predicted"/>
<sequence>MSHSAEQDSRSRAASPRANQAVSDIQRKMSELEEAILQHPSLKSQYKVVRTYLVLDSWVLEPISFLRQDGLWAVDMAPMHDTSMKLPKPEQIDHLANLHASLFQSPPTDLFNMICKYRRYSDFKDTGIIQRLEELKQSWLPAKAVQAENSRTAPQGGTFEKQDTQ</sequence>
<feature type="compositionally biased region" description="Basic and acidic residues" evidence="1">
    <location>
        <begin position="1"/>
        <end position="11"/>
    </location>
</feature>
<dbReference type="AlphaFoldDB" id="A0AAN7YK59"/>
<accession>A0AAN7YK59</accession>
<name>A0AAN7YK59_9EURO</name>